<evidence type="ECO:0000256" key="2">
    <source>
        <dbReference type="ARBA" id="ARBA00022898"/>
    </source>
</evidence>
<keyword evidence="2 3" id="KW-0663">Pyridoxal phosphate</keyword>
<dbReference type="Gene3D" id="3.40.640.10">
    <property type="entry name" value="Type I PLP-dependent aspartate aminotransferase-like (Major domain)"/>
    <property type="match status" value="1"/>
</dbReference>
<dbReference type="PROSITE" id="PS00600">
    <property type="entry name" value="AA_TRANSFER_CLASS_3"/>
    <property type="match status" value="1"/>
</dbReference>
<dbReference type="InterPro" id="IPR049704">
    <property type="entry name" value="Aminotrans_3_PPA_site"/>
</dbReference>
<evidence type="ECO:0000256" key="3">
    <source>
        <dbReference type="RuleBase" id="RU003560"/>
    </source>
</evidence>
<comment type="caution">
    <text evidence="4">The sequence shown here is derived from an EMBL/GenBank/DDBJ whole genome shotgun (WGS) entry which is preliminary data.</text>
</comment>
<dbReference type="SUPFAM" id="SSF53383">
    <property type="entry name" value="PLP-dependent transferases"/>
    <property type="match status" value="1"/>
</dbReference>
<name>A0AAW5R3P0_9HYPH</name>
<accession>A0AAW5R3P0</accession>
<sequence>MSNFTFSRSEARVREAATIVPGGVNSNFRLGVAPTPLVFERGEGPYLHDIDGNRLIDYYLALGPMILGHSPADVIAAAHGQLDKGLLYGGQSELEYEAAHRVSAMVPCAERVRFAGSGSEAVQLALRLARAVTERLTVIKFEGHYHGWLDSVLWSNGTPFDQVGPEESPTKYRASAGQDPATGENLEVLSWNQEEQIVSRIAKGDVAAVIMEATMCNSGGIFAKPGYLEAVRDACTKHGTILIFDEVITGFRVGPGGAQKRLGVTPDLATFAKAMANGFTVAAVAGRAEIMDQLSSGHIMHGGTYNAQPVAMAAAIATMDRLVQSETFEAMERNGTRLMNGIAEAFAEAGLPATVTGYPQIFTVALGLTEPAENYRGLAKVDRAAYRHFTAALLGNGVRALERGAWFLCTEHTEDVVDETLAAVRKTLADIGPDLAHLRA</sequence>
<keyword evidence="4" id="KW-0808">Transferase</keyword>
<dbReference type="EMBL" id="JALIDZ010000008">
    <property type="protein sequence ID" value="MCT8973739.1"/>
    <property type="molecule type" value="Genomic_DNA"/>
</dbReference>
<dbReference type="InterPro" id="IPR015424">
    <property type="entry name" value="PyrdxlP-dep_Trfase"/>
</dbReference>
<dbReference type="CDD" id="cd00610">
    <property type="entry name" value="OAT_like"/>
    <property type="match status" value="1"/>
</dbReference>
<gene>
    <name evidence="4" type="ORF">MUB46_17885</name>
</gene>
<dbReference type="InterPro" id="IPR005814">
    <property type="entry name" value="Aminotrans_3"/>
</dbReference>
<reference evidence="4 5" key="1">
    <citation type="submission" date="2022-04" db="EMBL/GenBank/DDBJ databases">
        <authorList>
            <person name="Ye Y.-Q."/>
            <person name="Du Z.-J."/>
        </authorList>
    </citation>
    <scope>NUCLEOTIDE SEQUENCE [LARGE SCALE GENOMIC DNA]</scope>
    <source>
        <strain evidence="4 5">A6E488</strain>
    </source>
</reference>
<dbReference type="Gene3D" id="3.90.1150.10">
    <property type="entry name" value="Aspartate Aminotransferase, domain 1"/>
    <property type="match status" value="1"/>
</dbReference>
<comment type="similarity">
    <text evidence="3">Belongs to the class-III pyridoxal-phosphate-dependent aminotransferase family.</text>
</comment>
<evidence type="ECO:0000313" key="4">
    <source>
        <dbReference type="EMBL" id="MCT8973739.1"/>
    </source>
</evidence>
<dbReference type="InterPro" id="IPR015421">
    <property type="entry name" value="PyrdxlP-dep_Trfase_major"/>
</dbReference>
<dbReference type="PANTHER" id="PTHR43713:SF3">
    <property type="entry name" value="GLUTAMATE-1-SEMIALDEHYDE 2,1-AMINOMUTASE 1, CHLOROPLASTIC-RELATED"/>
    <property type="match status" value="1"/>
</dbReference>
<dbReference type="GO" id="GO:0008483">
    <property type="term" value="F:transaminase activity"/>
    <property type="evidence" value="ECO:0007669"/>
    <property type="project" value="UniProtKB-KW"/>
</dbReference>
<dbReference type="InterPro" id="IPR015422">
    <property type="entry name" value="PyrdxlP-dep_Trfase_small"/>
</dbReference>
<organism evidence="4 5">
    <name type="scientific">Microbaculum marinisediminis</name>
    <dbReference type="NCBI Taxonomy" id="2931392"/>
    <lineage>
        <taxon>Bacteria</taxon>
        <taxon>Pseudomonadati</taxon>
        <taxon>Pseudomonadota</taxon>
        <taxon>Alphaproteobacteria</taxon>
        <taxon>Hyphomicrobiales</taxon>
        <taxon>Tepidamorphaceae</taxon>
        <taxon>Microbaculum</taxon>
    </lineage>
</organism>
<evidence type="ECO:0000256" key="1">
    <source>
        <dbReference type="ARBA" id="ARBA00001933"/>
    </source>
</evidence>
<dbReference type="Pfam" id="PF00202">
    <property type="entry name" value="Aminotran_3"/>
    <property type="match status" value="1"/>
</dbReference>
<keyword evidence="4" id="KW-0032">Aminotransferase</keyword>
<dbReference type="PANTHER" id="PTHR43713">
    <property type="entry name" value="GLUTAMATE-1-SEMIALDEHYDE 2,1-AMINOMUTASE"/>
    <property type="match status" value="1"/>
</dbReference>
<dbReference type="AlphaFoldDB" id="A0AAW5R3P0"/>
<protein>
    <submittedName>
        <fullName evidence="4">Aspartate aminotransferase family protein</fullName>
    </submittedName>
</protein>
<dbReference type="GO" id="GO:0030170">
    <property type="term" value="F:pyridoxal phosphate binding"/>
    <property type="evidence" value="ECO:0007669"/>
    <property type="project" value="InterPro"/>
</dbReference>
<dbReference type="RefSeq" id="WP_261617319.1">
    <property type="nucleotide sequence ID" value="NZ_JALIDZ010000008.1"/>
</dbReference>
<dbReference type="Proteomes" id="UP001320898">
    <property type="component" value="Unassembled WGS sequence"/>
</dbReference>
<keyword evidence="5" id="KW-1185">Reference proteome</keyword>
<comment type="cofactor">
    <cofactor evidence="1">
        <name>pyridoxal 5'-phosphate</name>
        <dbReference type="ChEBI" id="CHEBI:597326"/>
    </cofactor>
</comment>
<evidence type="ECO:0000313" key="5">
    <source>
        <dbReference type="Proteomes" id="UP001320898"/>
    </source>
</evidence>
<proteinExistence type="inferred from homology"/>